<dbReference type="InterPro" id="IPR017475">
    <property type="entry name" value="EPS_sugar_tfrase"/>
</dbReference>
<dbReference type="InterPro" id="IPR003362">
    <property type="entry name" value="Bact_transf"/>
</dbReference>
<feature type="transmembrane region" description="Helical" evidence="7">
    <location>
        <begin position="121"/>
        <end position="141"/>
    </location>
</feature>
<dbReference type="AlphaFoldDB" id="A0A9X1LXG4"/>
<dbReference type="GO" id="GO:0016020">
    <property type="term" value="C:membrane"/>
    <property type="evidence" value="ECO:0007669"/>
    <property type="project" value="UniProtKB-SubCell"/>
</dbReference>
<keyword evidence="4 7" id="KW-0812">Transmembrane</keyword>
<feature type="transmembrane region" description="Helical" evidence="7">
    <location>
        <begin position="83"/>
        <end position="100"/>
    </location>
</feature>
<name>A0A9X1LXG4_9MICO</name>
<feature type="transmembrane region" description="Helical" evidence="7">
    <location>
        <begin position="318"/>
        <end position="339"/>
    </location>
</feature>
<organism evidence="9 10">
    <name type="scientific">Microbacterium allomyrinae</name>
    <dbReference type="NCBI Taxonomy" id="2830666"/>
    <lineage>
        <taxon>Bacteria</taxon>
        <taxon>Bacillati</taxon>
        <taxon>Actinomycetota</taxon>
        <taxon>Actinomycetes</taxon>
        <taxon>Micrococcales</taxon>
        <taxon>Microbacteriaceae</taxon>
        <taxon>Microbacterium</taxon>
    </lineage>
</organism>
<sequence>MELKAGRPGLVDELTGPETRSLHRQPIRVSGGIRDRRNDWPRRYASRLFYTDVAVIALTFAVYSVVALDEISEPVSWPGGFVLPYWGLLVFVAVFWLLGLDVIDTRDRHIVGHGITEYRRLVNATLAVFALLVAIAFFARMDVARSLFIVALPVGLILLVTSRWLWRQWLRRHQRQGKYVYRAIVLGEPAKVAHIIGQIQRTPDSGYIIVGALTPSQDHQSLAGVPVVGGLTSASAAVESLSADTMIVSSADALDPKAMRRIGWEMADRDVDWVVAPALTDVAGPRIHARPVAGLPLVHVEFPVLEGYKRFAKRTFDIIGATLLIAVFSPIMLVTAIAIRVDGPGPIFYQQTRIGRRGREFGMRKFRSMIANADDQLASLLDVQGTTDQPLFKVTDDPRITRVGRFLRKHSIDEIPQLFNVFLGEMSLVGPRPQRAAEVALYDDDAHRRLLVKPGMSGLWQVSGRSKLSWDDAIRLDLYYVENWSFTQDIQILFRTIRAVIAPGESAH</sequence>
<evidence type="ECO:0000256" key="3">
    <source>
        <dbReference type="ARBA" id="ARBA00022679"/>
    </source>
</evidence>
<evidence type="ECO:0000256" key="5">
    <source>
        <dbReference type="ARBA" id="ARBA00022989"/>
    </source>
</evidence>
<feature type="transmembrane region" description="Helical" evidence="7">
    <location>
        <begin position="147"/>
        <end position="166"/>
    </location>
</feature>
<keyword evidence="5 7" id="KW-1133">Transmembrane helix</keyword>
<keyword evidence="3 9" id="KW-0808">Transferase</keyword>
<evidence type="ECO:0000259" key="8">
    <source>
        <dbReference type="Pfam" id="PF02397"/>
    </source>
</evidence>
<comment type="caution">
    <text evidence="9">The sequence shown here is derived from an EMBL/GenBank/DDBJ whole genome shotgun (WGS) entry which is preliminary data.</text>
</comment>
<dbReference type="GO" id="GO:0016780">
    <property type="term" value="F:phosphotransferase activity, for other substituted phosphate groups"/>
    <property type="evidence" value="ECO:0007669"/>
    <property type="project" value="TreeGrafter"/>
</dbReference>
<keyword evidence="10" id="KW-1185">Reference proteome</keyword>
<feature type="transmembrane region" description="Helical" evidence="7">
    <location>
        <begin position="44"/>
        <end position="63"/>
    </location>
</feature>
<accession>A0A9X1LXG4</accession>
<evidence type="ECO:0000256" key="2">
    <source>
        <dbReference type="ARBA" id="ARBA00006464"/>
    </source>
</evidence>
<evidence type="ECO:0000256" key="7">
    <source>
        <dbReference type="SAM" id="Phobius"/>
    </source>
</evidence>
<protein>
    <submittedName>
        <fullName evidence="9">Sugar transferase</fullName>
    </submittedName>
</protein>
<dbReference type="Pfam" id="PF02397">
    <property type="entry name" value="Bac_transf"/>
    <property type="match status" value="1"/>
</dbReference>
<dbReference type="EMBL" id="JAGTTN010000006">
    <property type="protein sequence ID" value="MCC2033586.1"/>
    <property type="molecule type" value="Genomic_DNA"/>
</dbReference>
<dbReference type="PANTHER" id="PTHR30576:SF10">
    <property type="entry name" value="SLL5057 PROTEIN"/>
    <property type="match status" value="1"/>
</dbReference>
<keyword evidence="6 7" id="KW-0472">Membrane</keyword>
<evidence type="ECO:0000313" key="10">
    <source>
        <dbReference type="Proteomes" id="UP001139354"/>
    </source>
</evidence>
<dbReference type="NCBIfam" id="TIGR03025">
    <property type="entry name" value="EPS_sugtrans"/>
    <property type="match status" value="1"/>
</dbReference>
<comment type="similarity">
    <text evidence="2">Belongs to the bacterial sugar transferase family.</text>
</comment>
<reference evidence="9" key="1">
    <citation type="submission" date="2021-04" db="EMBL/GenBank/DDBJ databases">
        <title>Microbacterium tenobrionis sp. nov. and Microbacterium allomyrinae sp. nov., isolated from larvae of Tenobrio molitor and Allomyrina dichotoma, respectively.</title>
        <authorList>
            <person name="Lee S.D."/>
        </authorList>
    </citation>
    <scope>NUCLEOTIDE SEQUENCE</scope>
    <source>
        <strain evidence="9">BWT-G7</strain>
    </source>
</reference>
<evidence type="ECO:0000256" key="1">
    <source>
        <dbReference type="ARBA" id="ARBA00004141"/>
    </source>
</evidence>
<dbReference type="Pfam" id="PF13727">
    <property type="entry name" value="CoA_binding_3"/>
    <property type="match status" value="1"/>
</dbReference>
<gene>
    <name evidence="9" type="ORF">KEC57_15465</name>
</gene>
<feature type="domain" description="Bacterial sugar transferase" evidence="8">
    <location>
        <begin position="313"/>
        <end position="501"/>
    </location>
</feature>
<proteinExistence type="inferred from homology"/>
<dbReference type="PANTHER" id="PTHR30576">
    <property type="entry name" value="COLANIC BIOSYNTHESIS UDP-GLUCOSE LIPID CARRIER TRANSFERASE"/>
    <property type="match status" value="1"/>
</dbReference>
<dbReference type="Proteomes" id="UP001139354">
    <property type="component" value="Unassembled WGS sequence"/>
</dbReference>
<evidence type="ECO:0000256" key="6">
    <source>
        <dbReference type="ARBA" id="ARBA00023136"/>
    </source>
</evidence>
<evidence type="ECO:0000313" key="9">
    <source>
        <dbReference type="EMBL" id="MCC2033586.1"/>
    </source>
</evidence>
<comment type="subcellular location">
    <subcellularLocation>
        <location evidence="1">Membrane</location>
        <topology evidence="1">Multi-pass membrane protein</topology>
    </subcellularLocation>
</comment>
<evidence type="ECO:0000256" key="4">
    <source>
        <dbReference type="ARBA" id="ARBA00022692"/>
    </source>
</evidence>